<dbReference type="GeneID" id="34577714"/>
<keyword evidence="1" id="KW-1133">Transmembrane helix</keyword>
<keyword evidence="1" id="KW-0472">Membrane</keyword>
<keyword evidence="3" id="KW-1185">Reference proteome</keyword>
<accession>A0A1F5LFC1</accession>
<evidence type="ECO:0000256" key="1">
    <source>
        <dbReference type="SAM" id="Phobius"/>
    </source>
</evidence>
<proteinExistence type="predicted"/>
<protein>
    <submittedName>
        <fullName evidence="2">Uncharacterized protein</fullName>
    </submittedName>
</protein>
<dbReference type="InterPro" id="IPR005197">
    <property type="entry name" value="Glyco_hydro_71"/>
</dbReference>
<evidence type="ECO:0000313" key="2">
    <source>
        <dbReference type="EMBL" id="OGE51641.1"/>
    </source>
</evidence>
<name>A0A1F5LFC1_PENAI</name>
<gene>
    <name evidence="2" type="ORF">PENARI_c012G08024</name>
</gene>
<dbReference type="InterPro" id="IPR051130">
    <property type="entry name" value="Mito_struct-func_regulator"/>
</dbReference>
<dbReference type="GO" id="GO:0051118">
    <property type="term" value="F:glucan endo-1,3-alpha-glucosidase activity"/>
    <property type="evidence" value="ECO:0007669"/>
    <property type="project" value="InterPro"/>
</dbReference>
<sequence>MSLAKEAHIDAFALNMAYGVQTNEQSVTNAFTMAENLGFHLFFSFDYAGNGAWPKAQVISMLQKYAPSSAYYRHDEKPFVSTFEGTENADDWIAIKNQTGCFFVPDWSSVAANSALELAGGVVDGLFSWAAWPTDSRRMTTYVDAAYLQCLGDVGKPYMMPASPWFYTNMPGYDKNFVCHGDDLWYDRWVEVSFLNPEWVEIISWNDYGESHYIGPLNEKGYGVFTAGKAPYNYARGMPHDGWRLQLPYLIDLYKKGTASVTEESLVVWYRTQPRISCGEGNTTGFTAQLQVEEDADTWIADKLFFSALLASNASVRVSIGGDEKDTKWEFEPDGGVGVYHGSFDYDSKHLGETTVTILRNGKETVSVKGRSLTKECTGDLANLNAWVGSSTSVSTIDSVSPELSLSEQTCIEGAGSSNFTELCEFTCKYGYCPLGTCYCTAMGAPKEKPKATKDKGYPKNGDDSYEGLCSFACYYGFCPKKLCSETKASSTTSHPAPTACGKGHCTHTDTNNGLQRPLPSFDALFGLYLLIFSVLVFNTYQGE</sequence>
<dbReference type="EMBL" id="LXJU01000012">
    <property type="protein sequence ID" value="OGE51641.1"/>
    <property type="molecule type" value="Genomic_DNA"/>
</dbReference>
<dbReference type="Proteomes" id="UP000177622">
    <property type="component" value="Unassembled WGS sequence"/>
</dbReference>
<dbReference type="OrthoDB" id="1046782at2759"/>
<dbReference type="AlphaFoldDB" id="A0A1F5LFC1"/>
<dbReference type="PANTHER" id="PTHR43173:SF33">
    <property type="entry name" value="ASCUS WALL ENDO-1,3-ALPHA-GLUCANASE-RELATED"/>
    <property type="match status" value="1"/>
</dbReference>
<dbReference type="RefSeq" id="XP_022487085.1">
    <property type="nucleotide sequence ID" value="XM_022632980.1"/>
</dbReference>
<reference evidence="2 3" key="1">
    <citation type="journal article" date="2016" name="Sci. Rep.">
        <title>Penicillium arizonense, a new, genome sequenced fungal species, reveals a high chemical diversity in secreted metabolites.</title>
        <authorList>
            <person name="Grijseels S."/>
            <person name="Nielsen J.C."/>
            <person name="Randelovic M."/>
            <person name="Nielsen J."/>
            <person name="Nielsen K.F."/>
            <person name="Workman M."/>
            <person name="Frisvad J.C."/>
        </authorList>
    </citation>
    <scope>NUCLEOTIDE SEQUENCE [LARGE SCALE GENOMIC DNA]</scope>
    <source>
        <strain evidence="2 3">CBS 141311</strain>
    </source>
</reference>
<dbReference type="Pfam" id="PF03659">
    <property type="entry name" value="Glyco_hydro_71"/>
    <property type="match status" value="1"/>
</dbReference>
<comment type="caution">
    <text evidence="2">The sequence shown here is derived from an EMBL/GenBank/DDBJ whole genome shotgun (WGS) entry which is preliminary data.</text>
</comment>
<dbReference type="Gene3D" id="3.20.20.80">
    <property type="entry name" value="Glycosidases"/>
    <property type="match status" value="1"/>
</dbReference>
<dbReference type="PANTHER" id="PTHR43173">
    <property type="entry name" value="ABC1 FAMILY PROTEIN"/>
    <property type="match status" value="1"/>
</dbReference>
<evidence type="ECO:0000313" key="3">
    <source>
        <dbReference type="Proteomes" id="UP000177622"/>
    </source>
</evidence>
<dbReference type="STRING" id="1835702.A0A1F5LFC1"/>
<keyword evidence="1" id="KW-0812">Transmembrane</keyword>
<feature type="transmembrane region" description="Helical" evidence="1">
    <location>
        <begin position="524"/>
        <end position="541"/>
    </location>
</feature>
<dbReference type="CDD" id="cd11577">
    <property type="entry name" value="GH71"/>
    <property type="match status" value="1"/>
</dbReference>
<organism evidence="2 3">
    <name type="scientific">Penicillium arizonense</name>
    <dbReference type="NCBI Taxonomy" id="1835702"/>
    <lineage>
        <taxon>Eukaryota</taxon>
        <taxon>Fungi</taxon>
        <taxon>Dikarya</taxon>
        <taxon>Ascomycota</taxon>
        <taxon>Pezizomycotina</taxon>
        <taxon>Eurotiomycetes</taxon>
        <taxon>Eurotiomycetidae</taxon>
        <taxon>Eurotiales</taxon>
        <taxon>Aspergillaceae</taxon>
        <taxon>Penicillium</taxon>
    </lineage>
</organism>